<dbReference type="PRINTS" id="PR00176">
    <property type="entry name" value="NANEUSMPORT"/>
</dbReference>
<dbReference type="AlphaFoldDB" id="A0AAD9K6P8"/>
<evidence type="ECO:0000256" key="4">
    <source>
        <dbReference type="ARBA" id="ARBA00022989"/>
    </source>
</evidence>
<feature type="disulfide bond" evidence="7">
    <location>
        <begin position="76"/>
        <end position="83"/>
    </location>
</feature>
<organism evidence="9 10">
    <name type="scientific">Ridgeia piscesae</name>
    <name type="common">Tubeworm</name>
    <dbReference type="NCBI Taxonomy" id="27915"/>
    <lineage>
        <taxon>Eukaryota</taxon>
        <taxon>Metazoa</taxon>
        <taxon>Spiralia</taxon>
        <taxon>Lophotrochozoa</taxon>
        <taxon>Annelida</taxon>
        <taxon>Polychaeta</taxon>
        <taxon>Sedentaria</taxon>
        <taxon>Canalipalpata</taxon>
        <taxon>Sabellida</taxon>
        <taxon>Siboglinidae</taxon>
        <taxon>Ridgeia</taxon>
    </lineage>
</organism>
<feature type="binding site" evidence="6">
    <location>
        <position position="318"/>
    </location>
    <ligand>
        <name>Na(+)</name>
        <dbReference type="ChEBI" id="CHEBI:29101"/>
        <label>1</label>
    </ligand>
</feature>
<feature type="transmembrane region" description="Helical" evidence="8">
    <location>
        <begin position="414"/>
        <end position="435"/>
    </location>
</feature>
<feature type="transmembrane region" description="Helical" evidence="8">
    <location>
        <begin position="455"/>
        <end position="474"/>
    </location>
</feature>
<gene>
    <name evidence="9" type="ORF">NP493_1360g00015</name>
</gene>
<keyword evidence="4 8" id="KW-1133">Transmembrane helix</keyword>
<keyword evidence="6" id="KW-0915">Sodium</keyword>
<keyword evidence="10" id="KW-1185">Reference proteome</keyword>
<proteinExistence type="predicted"/>
<feature type="transmembrane region" description="Helical" evidence="8">
    <location>
        <begin position="41"/>
        <end position="64"/>
    </location>
</feature>
<feature type="binding site" evidence="6">
    <location>
        <position position="217"/>
    </location>
    <ligand>
        <name>Na(+)</name>
        <dbReference type="ChEBI" id="CHEBI:29101"/>
        <label>1</label>
    </ligand>
</feature>
<protein>
    <submittedName>
        <fullName evidence="9">Uncharacterized protein</fullName>
    </submittedName>
</protein>
<feature type="transmembrane region" description="Helical" evidence="8">
    <location>
        <begin position="374"/>
        <end position="394"/>
    </location>
</feature>
<evidence type="ECO:0000256" key="2">
    <source>
        <dbReference type="ARBA" id="ARBA00022448"/>
    </source>
</evidence>
<reference evidence="9" key="1">
    <citation type="journal article" date="2023" name="Mol. Biol. Evol.">
        <title>Third-Generation Sequencing Reveals the Adaptive Role of the Epigenome in Three Deep-Sea Polychaetes.</title>
        <authorList>
            <person name="Perez M."/>
            <person name="Aroh O."/>
            <person name="Sun Y."/>
            <person name="Lan Y."/>
            <person name="Juniper S.K."/>
            <person name="Young C.R."/>
            <person name="Angers B."/>
            <person name="Qian P.Y."/>
        </authorList>
    </citation>
    <scope>NUCLEOTIDE SEQUENCE</scope>
    <source>
        <strain evidence="9">R07B-5</strain>
    </source>
</reference>
<feature type="transmembrane region" description="Helical" evidence="8">
    <location>
        <begin position="136"/>
        <end position="155"/>
    </location>
</feature>
<name>A0AAD9K6P8_RIDPI</name>
<keyword evidence="5 8" id="KW-0472">Membrane</keyword>
<accession>A0AAD9K6P8</accession>
<dbReference type="GO" id="GO:0005886">
    <property type="term" value="C:plasma membrane"/>
    <property type="evidence" value="ECO:0007669"/>
    <property type="project" value="TreeGrafter"/>
</dbReference>
<dbReference type="PROSITE" id="PS50267">
    <property type="entry name" value="NA_NEUROTRAN_SYMP_3"/>
    <property type="match status" value="1"/>
</dbReference>
<dbReference type="Pfam" id="PF00209">
    <property type="entry name" value="SNF"/>
    <property type="match status" value="1"/>
</dbReference>
<comment type="caution">
    <text evidence="9">The sequence shown here is derived from an EMBL/GenBank/DDBJ whole genome shotgun (WGS) entry which is preliminary data.</text>
</comment>
<sequence length="561" mass="62780">MLTMVGLPLFYLELAFGQYASLGPITIWKASPLFKGVGYSMVVLTLIVSVYYNVIMAFTVRYLFASFTSTLPWATCSPSWPNCVDNRFEQSISVEIFHSEGQPYGIIYRLSLYRREVLGVRNGTTIENLGPIQWKLCLSLILAWIIVFLCIAKGIKSSGKVVYFTATFPYVMLFILFVRGVTLPGAGNGIAYYLKPDFHRMAHVTVWKEAAVQILYSLGPGFGTLLTMGSYNKFHNNCCKDAIIVSLINCGTSVFAGFVIFSVLGFMAHTHNVDVERVVDKGPELAFIAYPEALTMMPGAPFWAICFFFMLFLLGLDSQFASMECIVTGFVDEFPKLLRWKTRFSALMCTVLFLLGLPCVTGGGLLVIQLIDKYVTAFPLLFLTAMEAILLSWVYGYKRFADDIQTMIGTRPNYYWLACWTFLTPVILGVIITFSSVQYDGMHYKHYTYPPMAEAVAWLLVVLSLVAIPGWMIAKFWQHVGTCRNFCWLFRGPVAMAALNLRSLVEPTSDWGPALAENRLQQEHSGAPLPEDDSANILPEREAETIAGEVTSYATMGDSYI</sequence>
<feature type="binding site" evidence="6">
    <location>
        <position position="249"/>
    </location>
    <ligand>
        <name>Na(+)</name>
        <dbReference type="ChEBI" id="CHEBI:29101"/>
        <label>1</label>
    </ligand>
</feature>
<evidence type="ECO:0000313" key="10">
    <source>
        <dbReference type="Proteomes" id="UP001209878"/>
    </source>
</evidence>
<feature type="transmembrane region" description="Helical" evidence="8">
    <location>
        <begin position="288"/>
        <end position="314"/>
    </location>
</feature>
<keyword evidence="7" id="KW-1015">Disulfide bond</keyword>
<feature type="transmembrane region" description="Helical" evidence="8">
    <location>
        <begin position="344"/>
        <end position="368"/>
    </location>
</feature>
<dbReference type="GO" id="GO:0046872">
    <property type="term" value="F:metal ion binding"/>
    <property type="evidence" value="ECO:0007669"/>
    <property type="project" value="UniProtKB-KW"/>
</dbReference>
<comment type="subcellular location">
    <subcellularLocation>
        <location evidence="1">Membrane</location>
        <topology evidence="1">Multi-pass membrane protein</topology>
    </subcellularLocation>
</comment>
<dbReference type="Proteomes" id="UP001209878">
    <property type="component" value="Unassembled WGS sequence"/>
</dbReference>
<dbReference type="PANTHER" id="PTHR11616:SF240">
    <property type="entry name" value="BLOATED TUBULES, ISOFORM B-RELATED"/>
    <property type="match status" value="1"/>
</dbReference>
<dbReference type="GO" id="GO:0006865">
    <property type="term" value="P:amino acid transport"/>
    <property type="evidence" value="ECO:0007669"/>
    <property type="project" value="TreeGrafter"/>
</dbReference>
<dbReference type="SUPFAM" id="SSF161070">
    <property type="entry name" value="SNF-like"/>
    <property type="match status" value="1"/>
</dbReference>
<evidence type="ECO:0000256" key="3">
    <source>
        <dbReference type="ARBA" id="ARBA00022692"/>
    </source>
</evidence>
<evidence type="ECO:0000256" key="7">
    <source>
        <dbReference type="PIRSR" id="PIRSR600175-2"/>
    </source>
</evidence>
<evidence type="ECO:0000313" key="9">
    <source>
        <dbReference type="EMBL" id="KAK2165546.1"/>
    </source>
</evidence>
<dbReference type="EMBL" id="JAODUO010001360">
    <property type="protein sequence ID" value="KAK2165546.1"/>
    <property type="molecule type" value="Genomic_DNA"/>
</dbReference>
<evidence type="ECO:0000256" key="5">
    <source>
        <dbReference type="ARBA" id="ARBA00023136"/>
    </source>
</evidence>
<dbReference type="PANTHER" id="PTHR11616">
    <property type="entry name" value="SODIUM/CHLORIDE DEPENDENT TRANSPORTER"/>
    <property type="match status" value="1"/>
</dbReference>
<dbReference type="InterPro" id="IPR000175">
    <property type="entry name" value="Na/ntran_symport"/>
</dbReference>
<dbReference type="InterPro" id="IPR037272">
    <property type="entry name" value="SNS_sf"/>
</dbReference>
<keyword evidence="3 8" id="KW-0812">Transmembrane</keyword>
<evidence type="ECO:0000256" key="6">
    <source>
        <dbReference type="PIRSR" id="PIRSR600175-1"/>
    </source>
</evidence>
<keyword evidence="6" id="KW-0479">Metal-binding</keyword>
<evidence type="ECO:0000256" key="8">
    <source>
        <dbReference type="SAM" id="Phobius"/>
    </source>
</evidence>
<feature type="binding site" evidence="6">
    <location>
        <position position="317"/>
    </location>
    <ligand>
        <name>Na(+)</name>
        <dbReference type="ChEBI" id="CHEBI:29101"/>
        <label>1</label>
    </ligand>
</feature>
<evidence type="ECO:0000256" key="1">
    <source>
        <dbReference type="ARBA" id="ARBA00004141"/>
    </source>
</evidence>
<keyword evidence="2" id="KW-0813">Transport</keyword>
<dbReference type="GO" id="GO:0035725">
    <property type="term" value="P:sodium ion transmembrane transport"/>
    <property type="evidence" value="ECO:0007669"/>
    <property type="project" value="TreeGrafter"/>
</dbReference>
<feature type="binding site" evidence="6">
    <location>
        <position position="314"/>
    </location>
    <ligand>
        <name>Na(+)</name>
        <dbReference type="ChEBI" id="CHEBI:29101"/>
        <label>1</label>
    </ligand>
</feature>
<feature type="transmembrane region" description="Helical" evidence="8">
    <location>
        <begin position="242"/>
        <end position="268"/>
    </location>
</feature>